<keyword evidence="6 7" id="KW-0472">Membrane</keyword>
<keyword evidence="2 7" id="KW-0813">Transport</keyword>
<keyword evidence="5 7" id="KW-1133">Transmembrane helix</keyword>
<keyword evidence="11" id="KW-1185">Reference proteome</keyword>
<keyword evidence="3" id="KW-1003">Cell membrane</keyword>
<dbReference type="PROSITE" id="PS50928">
    <property type="entry name" value="ABC_TM1"/>
    <property type="match status" value="1"/>
</dbReference>
<keyword evidence="10" id="KW-0762">Sugar transport</keyword>
<protein>
    <submittedName>
        <fullName evidence="10">Multiple sugar transport system permease protein</fullName>
    </submittedName>
</protein>
<sequence length="321" mass="36028">MTTTTQTPQQAPPLTPLRRRRGRLRRDDRAAWAMFLPAAAGLLMFVVVPFVMAGWLSLHNVRLDAPTPPNWMGLEQYRRILLDPDFRGEFYRGLLNNVIFAVVVVPLQTALALTLALLLNRPLRGMPVFRTFFFMPVVFPMALVAVVWKVIYARGELGMLNAVLDTISFGHLGPYDWLGDTATALPAIIIMSVWQGVGLQMVILLAGLQGIPKDLYEAASLDRAGRWLQFRHVTLPGLRNTLIFVVMVTTILSFRLFDQIYIMTQGGPQQATTTVMYQAVTTAFDANNVGRASAITVLFFLIVLTITLVQRRLLREDREIS</sequence>
<reference evidence="10 11" key="1">
    <citation type="submission" date="2017-10" db="EMBL/GenBank/DDBJ databases">
        <title>Sequencing the genomes of 1000 actinobacteria strains.</title>
        <authorList>
            <person name="Klenk H.-P."/>
        </authorList>
    </citation>
    <scope>NUCLEOTIDE SEQUENCE [LARGE SCALE GENOMIC DNA]</scope>
    <source>
        <strain evidence="10 11">DSM 21838</strain>
    </source>
</reference>
<feature type="transmembrane region" description="Helical" evidence="7">
    <location>
        <begin position="184"/>
        <end position="208"/>
    </location>
</feature>
<feature type="transmembrane region" description="Helical" evidence="7">
    <location>
        <begin position="131"/>
        <end position="151"/>
    </location>
</feature>
<evidence type="ECO:0000256" key="3">
    <source>
        <dbReference type="ARBA" id="ARBA00022475"/>
    </source>
</evidence>
<feature type="transmembrane region" description="Helical" evidence="7">
    <location>
        <begin position="30"/>
        <end position="56"/>
    </location>
</feature>
<evidence type="ECO:0000313" key="10">
    <source>
        <dbReference type="EMBL" id="PFG39379.1"/>
    </source>
</evidence>
<dbReference type="PANTHER" id="PTHR30193:SF37">
    <property type="entry name" value="INNER MEMBRANE ABC TRANSPORTER PERMEASE PROTEIN YCJO"/>
    <property type="match status" value="1"/>
</dbReference>
<dbReference type="InterPro" id="IPR035906">
    <property type="entry name" value="MetI-like_sf"/>
</dbReference>
<dbReference type="Gene3D" id="1.10.3720.10">
    <property type="entry name" value="MetI-like"/>
    <property type="match status" value="1"/>
</dbReference>
<feature type="domain" description="ABC transmembrane type-1" evidence="9">
    <location>
        <begin position="94"/>
        <end position="310"/>
    </location>
</feature>
<dbReference type="InterPro" id="IPR000515">
    <property type="entry name" value="MetI-like"/>
</dbReference>
<evidence type="ECO:0000256" key="7">
    <source>
        <dbReference type="RuleBase" id="RU363032"/>
    </source>
</evidence>
<proteinExistence type="inferred from homology"/>
<feature type="region of interest" description="Disordered" evidence="8">
    <location>
        <begin position="1"/>
        <end position="20"/>
    </location>
</feature>
<dbReference type="GO" id="GO:0005886">
    <property type="term" value="C:plasma membrane"/>
    <property type="evidence" value="ECO:0007669"/>
    <property type="project" value="UniProtKB-SubCell"/>
</dbReference>
<evidence type="ECO:0000256" key="8">
    <source>
        <dbReference type="SAM" id="MobiDB-lite"/>
    </source>
</evidence>
<feature type="transmembrane region" description="Helical" evidence="7">
    <location>
        <begin position="237"/>
        <end position="257"/>
    </location>
</feature>
<dbReference type="InterPro" id="IPR051393">
    <property type="entry name" value="ABC_transporter_permease"/>
</dbReference>
<comment type="similarity">
    <text evidence="7">Belongs to the binding-protein-dependent transport system permease family.</text>
</comment>
<evidence type="ECO:0000256" key="6">
    <source>
        <dbReference type="ARBA" id="ARBA00023136"/>
    </source>
</evidence>
<dbReference type="Pfam" id="PF00528">
    <property type="entry name" value="BPD_transp_1"/>
    <property type="match status" value="1"/>
</dbReference>
<evidence type="ECO:0000256" key="4">
    <source>
        <dbReference type="ARBA" id="ARBA00022692"/>
    </source>
</evidence>
<dbReference type="GO" id="GO:0055085">
    <property type="term" value="P:transmembrane transport"/>
    <property type="evidence" value="ECO:0007669"/>
    <property type="project" value="InterPro"/>
</dbReference>
<dbReference type="RefSeq" id="WP_245862312.1">
    <property type="nucleotide sequence ID" value="NZ_PDJI01000004.1"/>
</dbReference>
<organism evidence="10 11">
    <name type="scientific">Georgenia soli</name>
    <dbReference type="NCBI Taxonomy" id="638953"/>
    <lineage>
        <taxon>Bacteria</taxon>
        <taxon>Bacillati</taxon>
        <taxon>Actinomycetota</taxon>
        <taxon>Actinomycetes</taxon>
        <taxon>Micrococcales</taxon>
        <taxon>Bogoriellaceae</taxon>
        <taxon>Georgenia</taxon>
    </lineage>
</organism>
<evidence type="ECO:0000256" key="5">
    <source>
        <dbReference type="ARBA" id="ARBA00022989"/>
    </source>
</evidence>
<feature type="transmembrane region" description="Helical" evidence="7">
    <location>
        <begin position="98"/>
        <end position="119"/>
    </location>
</feature>
<dbReference type="AlphaFoldDB" id="A0A2A9EME3"/>
<accession>A0A2A9EME3</accession>
<keyword evidence="4 7" id="KW-0812">Transmembrane</keyword>
<evidence type="ECO:0000259" key="9">
    <source>
        <dbReference type="PROSITE" id="PS50928"/>
    </source>
</evidence>
<name>A0A2A9EME3_9MICO</name>
<evidence type="ECO:0000313" key="11">
    <source>
        <dbReference type="Proteomes" id="UP000222106"/>
    </source>
</evidence>
<dbReference type="Proteomes" id="UP000222106">
    <property type="component" value="Unassembled WGS sequence"/>
</dbReference>
<evidence type="ECO:0000256" key="1">
    <source>
        <dbReference type="ARBA" id="ARBA00004651"/>
    </source>
</evidence>
<feature type="transmembrane region" description="Helical" evidence="7">
    <location>
        <begin position="292"/>
        <end position="309"/>
    </location>
</feature>
<comment type="subcellular location">
    <subcellularLocation>
        <location evidence="1 7">Cell membrane</location>
        <topology evidence="1 7">Multi-pass membrane protein</topology>
    </subcellularLocation>
</comment>
<dbReference type="EMBL" id="PDJI01000004">
    <property type="protein sequence ID" value="PFG39379.1"/>
    <property type="molecule type" value="Genomic_DNA"/>
</dbReference>
<gene>
    <name evidence="10" type="ORF">ATJ97_1885</name>
</gene>
<dbReference type="SUPFAM" id="SSF161098">
    <property type="entry name" value="MetI-like"/>
    <property type="match status" value="1"/>
</dbReference>
<dbReference type="CDD" id="cd06261">
    <property type="entry name" value="TM_PBP2"/>
    <property type="match status" value="1"/>
</dbReference>
<evidence type="ECO:0000256" key="2">
    <source>
        <dbReference type="ARBA" id="ARBA00022448"/>
    </source>
</evidence>
<comment type="caution">
    <text evidence="10">The sequence shown here is derived from an EMBL/GenBank/DDBJ whole genome shotgun (WGS) entry which is preliminary data.</text>
</comment>
<dbReference type="PANTHER" id="PTHR30193">
    <property type="entry name" value="ABC TRANSPORTER PERMEASE PROTEIN"/>
    <property type="match status" value="1"/>
</dbReference>